<dbReference type="SUPFAM" id="SSF158446">
    <property type="entry name" value="IVS-encoded protein-like"/>
    <property type="match status" value="1"/>
</dbReference>
<dbReference type="InterPro" id="IPR036583">
    <property type="entry name" value="23S_rRNA_IVS_sf"/>
</dbReference>
<organism evidence="1 2">
    <name type="scientific">Mangrovivirga cuniculi</name>
    <dbReference type="NCBI Taxonomy" id="2715131"/>
    <lineage>
        <taxon>Bacteria</taxon>
        <taxon>Pseudomonadati</taxon>
        <taxon>Bacteroidota</taxon>
        <taxon>Cytophagia</taxon>
        <taxon>Cytophagales</taxon>
        <taxon>Mangrovivirgaceae</taxon>
        <taxon>Mangrovivirga</taxon>
    </lineage>
</organism>
<dbReference type="Gene3D" id="1.20.1440.60">
    <property type="entry name" value="23S rRNA-intervening sequence"/>
    <property type="match status" value="1"/>
</dbReference>
<dbReference type="Proteomes" id="UP000298616">
    <property type="component" value="Chromosome"/>
</dbReference>
<protein>
    <submittedName>
        <fullName evidence="1">Four helix bundle protein</fullName>
    </submittedName>
</protein>
<dbReference type="PANTHER" id="PTHR38471">
    <property type="entry name" value="FOUR HELIX BUNDLE PROTEIN"/>
    <property type="match status" value="1"/>
</dbReference>
<dbReference type="RefSeq" id="WP_137091943.1">
    <property type="nucleotide sequence ID" value="NZ_CP028923.1"/>
</dbReference>
<evidence type="ECO:0000313" key="2">
    <source>
        <dbReference type="Proteomes" id="UP000298616"/>
    </source>
</evidence>
<reference evidence="1 2" key="1">
    <citation type="submission" date="2018-04" db="EMBL/GenBank/DDBJ databases">
        <title>Complete genome uncultured novel isolate.</title>
        <authorList>
            <person name="Merlino G."/>
        </authorList>
    </citation>
    <scope>NUCLEOTIDE SEQUENCE [LARGE SCALE GENOMIC DNA]</scope>
    <source>
        <strain evidence="2">R1DC9</strain>
    </source>
</reference>
<keyword evidence="2" id="KW-1185">Reference proteome</keyword>
<name>A0A4D7JUU4_9BACT</name>
<dbReference type="NCBIfam" id="TIGR02436">
    <property type="entry name" value="four helix bundle protein"/>
    <property type="match status" value="1"/>
</dbReference>
<accession>A0A4D7JUU4</accession>
<dbReference type="PANTHER" id="PTHR38471:SF2">
    <property type="entry name" value="FOUR HELIX BUNDLE PROTEIN"/>
    <property type="match status" value="1"/>
</dbReference>
<gene>
    <name evidence="1" type="ORF">DCC35_17225</name>
</gene>
<dbReference type="EMBL" id="CP028923">
    <property type="protein sequence ID" value="QCK16352.1"/>
    <property type="molecule type" value="Genomic_DNA"/>
</dbReference>
<sequence length="88" mass="10365">MFDFQKLTVYHRSKDFRKSIRSLIFENKFDRTTRDQLSRASMSIALNIAEGSSRFTLKDRKHFMVISRGSVFECLAILELLKESQEIT</sequence>
<dbReference type="KEGG" id="fpf:DCC35_17225"/>
<proteinExistence type="predicted"/>
<evidence type="ECO:0000313" key="1">
    <source>
        <dbReference type="EMBL" id="QCK16352.1"/>
    </source>
</evidence>
<dbReference type="InterPro" id="IPR012657">
    <property type="entry name" value="23S_rRNA-intervening_sequence"/>
</dbReference>
<dbReference type="AlphaFoldDB" id="A0A4D7JUU4"/>
<dbReference type="Pfam" id="PF05635">
    <property type="entry name" value="23S_rRNA_IVP"/>
    <property type="match status" value="1"/>
</dbReference>
<dbReference type="OrthoDB" id="9811959at2"/>